<dbReference type="Proteomes" id="UP000188533">
    <property type="component" value="Unassembled WGS sequence"/>
</dbReference>
<sequence length="121" mass="13375">MLDKVNGIDVGVSAVNKEMQKAEVGVDAANIRLEEKLNQVELDIKEIQKLTSPPSTPTRSRKVKYIPSPKNIHAAPRSPLPAGGKVIVHIGARYDAQQAFLVLKNNHKTYELPADKRWGLI</sequence>
<evidence type="ECO:0000313" key="1">
    <source>
        <dbReference type="EMBL" id="GAW05034.1"/>
    </source>
</evidence>
<proteinExistence type="predicted"/>
<gene>
    <name evidence="1" type="ORF">LENED_006864</name>
</gene>
<organism evidence="1 2">
    <name type="scientific">Lentinula edodes</name>
    <name type="common">Shiitake mushroom</name>
    <name type="synonym">Lentinus edodes</name>
    <dbReference type="NCBI Taxonomy" id="5353"/>
    <lineage>
        <taxon>Eukaryota</taxon>
        <taxon>Fungi</taxon>
        <taxon>Dikarya</taxon>
        <taxon>Basidiomycota</taxon>
        <taxon>Agaricomycotina</taxon>
        <taxon>Agaricomycetes</taxon>
        <taxon>Agaricomycetidae</taxon>
        <taxon>Agaricales</taxon>
        <taxon>Marasmiineae</taxon>
        <taxon>Omphalotaceae</taxon>
        <taxon>Lentinula</taxon>
    </lineage>
</organism>
<dbReference type="EMBL" id="BDGU01000224">
    <property type="protein sequence ID" value="GAW05034.1"/>
    <property type="molecule type" value="Genomic_DNA"/>
</dbReference>
<name>A0A1Q3ED25_LENED</name>
<reference evidence="1 2" key="1">
    <citation type="submission" date="2016-08" db="EMBL/GenBank/DDBJ databases">
        <authorList>
            <consortium name="Lentinula edodes genome sequencing consortium"/>
            <person name="Sakamoto Y."/>
            <person name="Nakade K."/>
            <person name="Sato S."/>
            <person name="Yoshida Y."/>
            <person name="Miyazaki K."/>
            <person name="Natsume S."/>
            <person name="Konno N."/>
        </authorList>
    </citation>
    <scope>NUCLEOTIDE SEQUENCE [LARGE SCALE GENOMIC DNA]</scope>
    <source>
        <strain evidence="1 2">NBRC 111202</strain>
    </source>
</reference>
<evidence type="ECO:0000313" key="2">
    <source>
        <dbReference type="Proteomes" id="UP000188533"/>
    </source>
</evidence>
<reference evidence="1 2" key="2">
    <citation type="submission" date="2017-02" db="EMBL/GenBank/DDBJ databases">
        <title>A genome survey and senescence transcriptome analysis in Lentinula edodes.</title>
        <authorList>
            <person name="Sakamoto Y."/>
            <person name="Nakade K."/>
            <person name="Sato S."/>
            <person name="Yoshida Y."/>
            <person name="Miyazaki K."/>
            <person name="Natsume S."/>
            <person name="Konno N."/>
        </authorList>
    </citation>
    <scope>NUCLEOTIDE SEQUENCE [LARGE SCALE GENOMIC DNA]</scope>
    <source>
        <strain evidence="1 2">NBRC 111202</strain>
    </source>
</reference>
<protein>
    <submittedName>
        <fullName evidence="1">Uncharacterized protein</fullName>
    </submittedName>
</protein>
<accession>A0A1Q3ED25</accession>
<dbReference type="AlphaFoldDB" id="A0A1Q3ED25"/>
<comment type="caution">
    <text evidence="1">The sequence shown here is derived from an EMBL/GenBank/DDBJ whole genome shotgun (WGS) entry which is preliminary data.</text>
</comment>
<keyword evidence="2" id="KW-1185">Reference proteome</keyword>